<keyword evidence="1" id="KW-0812">Transmembrane</keyword>
<evidence type="ECO:0000313" key="4">
    <source>
        <dbReference type="Proteomes" id="UP000286147"/>
    </source>
</evidence>
<sequence length="275" mass="30910">MSKFCFKCGTPINDGEKFCPKCGTNLGVSTSPQIQPNTNSNNINNNNSNNNKMKIVIAIAIVVVIVVGSGLGYFLYQKHEKDTQVNTNTNTLVETAKATDDTYQQQKQDEENLKKANDILKNKNTNYKVSAVSTINDNGFFGLMTGKGLRFIIYDKKDDMIATIPFDKELLNPKKYANTDRALYFNMSVEYDNVNSKDKKAGYWSGSTHTIPIEIYSEEKDGVLSPLGIMTYYGNNKGKYDEYLYEMKNVNLANLVILHGDSLRVDITNRNIDLP</sequence>
<comment type="caution">
    <text evidence="3">The sequence shown here is derived from an EMBL/GenBank/DDBJ whole genome shotgun (WGS) entry which is preliminary data.</text>
</comment>
<proteinExistence type="predicted"/>
<keyword evidence="1" id="KW-0472">Membrane</keyword>
<feature type="transmembrane region" description="Helical" evidence="1">
    <location>
        <begin position="55"/>
        <end position="76"/>
    </location>
</feature>
<dbReference type="AlphaFoldDB" id="A0A412CCA4"/>
<dbReference type="RefSeq" id="WP_118036460.1">
    <property type="nucleotide sequence ID" value="NZ_QRTP01000036.1"/>
</dbReference>
<feature type="domain" description="Zinc-ribbon" evidence="2">
    <location>
        <begin position="4"/>
        <end position="26"/>
    </location>
</feature>
<dbReference type="InterPro" id="IPR026870">
    <property type="entry name" value="Zinc_ribbon_dom"/>
</dbReference>
<evidence type="ECO:0000313" key="3">
    <source>
        <dbReference type="EMBL" id="RGQ78386.1"/>
    </source>
</evidence>
<accession>A0A412CCA4</accession>
<dbReference type="Pfam" id="PF13240">
    <property type="entry name" value="Zn_Ribbon_1"/>
    <property type="match status" value="1"/>
</dbReference>
<dbReference type="EMBL" id="QRTP01000036">
    <property type="protein sequence ID" value="RGQ78386.1"/>
    <property type="molecule type" value="Genomic_DNA"/>
</dbReference>
<name>A0A412CCA4_9FIRM</name>
<dbReference type="Proteomes" id="UP000286147">
    <property type="component" value="Unassembled WGS sequence"/>
</dbReference>
<organism evidence="3 4">
    <name type="scientific">Megamonas rupellensis</name>
    <dbReference type="NCBI Taxonomy" id="491921"/>
    <lineage>
        <taxon>Bacteria</taxon>
        <taxon>Bacillati</taxon>
        <taxon>Bacillota</taxon>
        <taxon>Negativicutes</taxon>
        <taxon>Selenomonadales</taxon>
        <taxon>Selenomonadaceae</taxon>
        <taxon>Megamonas</taxon>
    </lineage>
</organism>
<evidence type="ECO:0000259" key="2">
    <source>
        <dbReference type="Pfam" id="PF13240"/>
    </source>
</evidence>
<protein>
    <submittedName>
        <fullName evidence="3">Zinc ribbon domain-containing protein</fullName>
    </submittedName>
</protein>
<evidence type="ECO:0000256" key="1">
    <source>
        <dbReference type="SAM" id="Phobius"/>
    </source>
</evidence>
<reference evidence="3 4" key="1">
    <citation type="submission" date="2018-08" db="EMBL/GenBank/DDBJ databases">
        <title>A genome reference for cultivated species of the human gut microbiota.</title>
        <authorList>
            <person name="Zou Y."/>
            <person name="Xue W."/>
            <person name="Luo G."/>
        </authorList>
    </citation>
    <scope>NUCLEOTIDE SEQUENCE [LARGE SCALE GENOMIC DNA]</scope>
    <source>
        <strain evidence="3 4">AF27-12</strain>
    </source>
</reference>
<gene>
    <name evidence="3" type="ORF">DWY77_10525</name>
</gene>
<keyword evidence="1" id="KW-1133">Transmembrane helix</keyword>